<evidence type="ECO:0000313" key="7">
    <source>
        <dbReference type="Proteomes" id="UP000267029"/>
    </source>
</evidence>
<feature type="region of interest" description="Disordered" evidence="4">
    <location>
        <begin position="270"/>
        <end position="292"/>
    </location>
</feature>
<dbReference type="GO" id="GO:0003341">
    <property type="term" value="P:cilium movement"/>
    <property type="evidence" value="ECO:0007669"/>
    <property type="project" value="TreeGrafter"/>
</dbReference>
<dbReference type="GO" id="GO:0005930">
    <property type="term" value="C:axoneme"/>
    <property type="evidence" value="ECO:0007669"/>
    <property type="project" value="TreeGrafter"/>
</dbReference>
<dbReference type="GO" id="GO:0070736">
    <property type="term" value="F:protein-glycine ligase activity, initiating"/>
    <property type="evidence" value="ECO:0007669"/>
    <property type="project" value="TreeGrafter"/>
</dbReference>
<dbReference type="Proteomes" id="UP000267029">
    <property type="component" value="Unassembled WGS sequence"/>
</dbReference>
<evidence type="ECO:0000256" key="3">
    <source>
        <dbReference type="ARBA" id="ARBA00022840"/>
    </source>
</evidence>
<proteinExistence type="predicted"/>
<name>A0A0R3U6D1_MESCO</name>
<dbReference type="GO" id="GO:0015630">
    <property type="term" value="C:microtubule cytoskeleton"/>
    <property type="evidence" value="ECO:0007669"/>
    <property type="project" value="TreeGrafter"/>
</dbReference>
<evidence type="ECO:0000313" key="6">
    <source>
        <dbReference type="EMBL" id="VDD76321.1"/>
    </source>
</evidence>
<dbReference type="AlphaFoldDB" id="A0A0R3U6D1"/>
<dbReference type="InterPro" id="IPR051437">
    <property type="entry name" value="TTLL_monoglycylase"/>
</dbReference>
<keyword evidence="2" id="KW-0547">Nucleotide-binding</keyword>
<dbReference type="STRING" id="53468.A0A0R3U6D1"/>
<gene>
    <name evidence="6" type="ORF">MCOS_LOCUS2324</name>
</gene>
<evidence type="ECO:0000256" key="1">
    <source>
        <dbReference type="ARBA" id="ARBA00022598"/>
    </source>
</evidence>
<feature type="region of interest" description="Disordered" evidence="4">
    <location>
        <begin position="141"/>
        <end position="162"/>
    </location>
</feature>
<keyword evidence="5" id="KW-0472">Membrane</keyword>
<evidence type="ECO:0000256" key="2">
    <source>
        <dbReference type="ARBA" id="ARBA00022741"/>
    </source>
</evidence>
<dbReference type="OrthoDB" id="6270321at2759"/>
<dbReference type="GO" id="GO:0005524">
    <property type="term" value="F:ATP binding"/>
    <property type="evidence" value="ECO:0007669"/>
    <property type="project" value="UniProtKB-KW"/>
</dbReference>
<evidence type="ECO:0000256" key="4">
    <source>
        <dbReference type="SAM" id="MobiDB-lite"/>
    </source>
</evidence>
<keyword evidence="5" id="KW-0812">Transmembrane</keyword>
<reference evidence="6 7" key="1">
    <citation type="submission" date="2018-10" db="EMBL/GenBank/DDBJ databases">
        <authorList>
            <consortium name="Pathogen Informatics"/>
        </authorList>
    </citation>
    <scope>NUCLEOTIDE SEQUENCE [LARGE SCALE GENOMIC DNA]</scope>
</reference>
<accession>A0A0R3U6D1</accession>
<dbReference type="EMBL" id="UXSR01000368">
    <property type="protein sequence ID" value="VDD76321.1"/>
    <property type="molecule type" value="Genomic_DNA"/>
</dbReference>
<keyword evidence="3" id="KW-0067">ATP-binding</keyword>
<dbReference type="PANTHER" id="PTHR45870">
    <property type="entry name" value="TUBULIN MONOGLYCYLASE TTLL3"/>
    <property type="match status" value="1"/>
</dbReference>
<dbReference type="PANTHER" id="PTHR45870:SF2">
    <property type="entry name" value="TUBULIN MONOGLYCYLASE TTLL3"/>
    <property type="match status" value="1"/>
</dbReference>
<evidence type="ECO:0000256" key="5">
    <source>
        <dbReference type="SAM" id="Phobius"/>
    </source>
</evidence>
<sequence>MLKPIRAVRISISEHISDSLVVGDGSIREVSNSVTENGLPVEKKRVKCSRVAVTLCFSKCFPCIYPDEVYLIDPPVAAAACVYAEHKPGLEFATLTVVSSNFTSNWWLRPLALRSRGLKEQQPNQQQGELIYTVHCSSVRPKTTDSEASHSTPSKFTAAPRLARRFSGHRRKGWGLVKMLPKKSVSLTDGTDGVVSGAATCPMPGRSSPRLSTSCSPVDPALLAKAKATAQEAINKNMVFAVLGPYRHIREGMRRRGWVEKYYQAPTTVSSERVTSPRCPRASKSQSSNDSSYRDLEVFKGDIDYNDEQQNDLGYATNGRRLLPWEEKNGFYGLLGRYVRHVVPNFIWSLKKAQIDFRFLRPGQIVNHHTRAPFTTKVGLCRNLRLRGSSKEKMVDSLFPRCFVISQDEDRAQFIKEFRLTACMSALKWACNYYDLPNHPTDNVLADSLNPLLPAVMLSVCGARRSQNALMGAMIGPLTLSVLIFHLVALNLNKTLSREHLKGGDYALCPLPPAASVVNPVAGAVASFSHHIIFASNCSFLSQIDLIHASGGLCCLRRGCSKSVVCIKHVAWVQKDFEDRSK</sequence>
<feature type="transmembrane region" description="Helical" evidence="5">
    <location>
        <begin position="469"/>
        <end position="492"/>
    </location>
</feature>
<dbReference type="GO" id="GO:0060271">
    <property type="term" value="P:cilium assembly"/>
    <property type="evidence" value="ECO:0007669"/>
    <property type="project" value="TreeGrafter"/>
</dbReference>
<organism evidence="6 7">
    <name type="scientific">Mesocestoides corti</name>
    <name type="common">Flatworm</name>
    <dbReference type="NCBI Taxonomy" id="53468"/>
    <lineage>
        <taxon>Eukaryota</taxon>
        <taxon>Metazoa</taxon>
        <taxon>Spiralia</taxon>
        <taxon>Lophotrochozoa</taxon>
        <taxon>Platyhelminthes</taxon>
        <taxon>Cestoda</taxon>
        <taxon>Eucestoda</taxon>
        <taxon>Cyclophyllidea</taxon>
        <taxon>Mesocestoididae</taxon>
        <taxon>Mesocestoides</taxon>
    </lineage>
</organism>
<keyword evidence="1" id="KW-0436">Ligase</keyword>
<keyword evidence="5" id="KW-1133">Transmembrane helix</keyword>
<protein>
    <submittedName>
        <fullName evidence="6">Uncharacterized protein</fullName>
    </submittedName>
</protein>
<keyword evidence="7" id="KW-1185">Reference proteome</keyword>